<sequence>MGRLIPQTSDTTSKHFSSNPSSDAPAFGLPPIPIRSKKRRPVPVTDLTIDPYTSTEWSKAMAEVKELYDKRQYKQCSAGCKQLLHNIKDSYEIHPLYSIYIAFYAASSLELTARSLHNNASTKLSLFKEAHDFYEKAESYIQDATLTADPHTSKHNSTSSSIRSSTSSIFSQQSLSSTSSTASSILDSSTHPPSTTYHHHPQSRHTKKKVSFSSLEPESISESDTDDDDKRSLLDSFPSPPSHDCTSYPTTSSQATTITATITTAEEKSNQLALEAKARERTLALTRYQTHLFALSTQLTYHTTSIHAQMQTLSLAHPARCSTLPDSYSSSSSSSEAGVLAEEKENKRADLEERIRRGRETGWARKRFEGGRYRELCERALREVEGGAF</sequence>
<dbReference type="AlphaFoldDB" id="A0A8T9BRH5"/>
<name>A0A8T9BRH5_9HELO</name>
<feature type="compositionally biased region" description="Polar residues" evidence="1">
    <location>
        <begin position="1"/>
        <end position="22"/>
    </location>
</feature>
<evidence type="ECO:0000313" key="3">
    <source>
        <dbReference type="Proteomes" id="UP000469559"/>
    </source>
</evidence>
<protein>
    <submittedName>
        <fullName evidence="2">Uncharacterized protein</fullName>
    </submittedName>
</protein>
<accession>A0A8T9BRH5</accession>
<comment type="caution">
    <text evidence="2">The sequence shown here is derived from an EMBL/GenBank/DDBJ whole genome shotgun (WGS) entry which is preliminary data.</text>
</comment>
<dbReference type="Proteomes" id="UP000469559">
    <property type="component" value="Unassembled WGS sequence"/>
</dbReference>
<feature type="region of interest" description="Disordered" evidence="1">
    <location>
        <begin position="181"/>
        <end position="254"/>
    </location>
</feature>
<feature type="compositionally biased region" description="Basic residues" evidence="1">
    <location>
        <begin position="197"/>
        <end position="210"/>
    </location>
</feature>
<proteinExistence type="predicted"/>
<evidence type="ECO:0000256" key="1">
    <source>
        <dbReference type="SAM" id="MobiDB-lite"/>
    </source>
</evidence>
<feature type="compositionally biased region" description="Low complexity" evidence="1">
    <location>
        <begin position="181"/>
        <end position="196"/>
    </location>
</feature>
<keyword evidence="3" id="KW-1185">Reference proteome</keyword>
<dbReference type="OrthoDB" id="3641178at2759"/>
<organism evidence="2 3">
    <name type="scientific">Lachnellula arida</name>
    <dbReference type="NCBI Taxonomy" id="1316785"/>
    <lineage>
        <taxon>Eukaryota</taxon>
        <taxon>Fungi</taxon>
        <taxon>Dikarya</taxon>
        <taxon>Ascomycota</taxon>
        <taxon>Pezizomycotina</taxon>
        <taxon>Leotiomycetes</taxon>
        <taxon>Helotiales</taxon>
        <taxon>Lachnaceae</taxon>
        <taxon>Lachnellula</taxon>
    </lineage>
</organism>
<gene>
    <name evidence="2" type="ORF">LARI1_G001274</name>
</gene>
<reference evidence="2 3" key="1">
    <citation type="submission" date="2018-05" db="EMBL/GenBank/DDBJ databases">
        <title>Whole genome sequencing for identification of molecular markers to develop diagnostic detection tools for the regulated plant pathogen Lachnellula willkommii.</title>
        <authorList>
            <person name="Giroux E."/>
            <person name="Bilodeau G."/>
        </authorList>
    </citation>
    <scope>NUCLEOTIDE SEQUENCE [LARGE SCALE GENOMIC DNA]</scope>
    <source>
        <strain evidence="2 3">CBS 203.66</strain>
    </source>
</reference>
<evidence type="ECO:0000313" key="2">
    <source>
        <dbReference type="EMBL" id="TVY20612.1"/>
    </source>
</evidence>
<dbReference type="EMBL" id="QGMF01000047">
    <property type="protein sequence ID" value="TVY20612.1"/>
    <property type="molecule type" value="Genomic_DNA"/>
</dbReference>
<feature type="region of interest" description="Disordered" evidence="1">
    <location>
        <begin position="1"/>
        <end position="37"/>
    </location>
</feature>
<feature type="region of interest" description="Disordered" evidence="1">
    <location>
        <begin position="326"/>
        <end position="347"/>
    </location>
</feature>